<dbReference type="Pfam" id="PF06985">
    <property type="entry name" value="HET"/>
    <property type="match status" value="1"/>
</dbReference>
<accession>A0A0D1YFQ4</accession>
<evidence type="ECO:0000256" key="1">
    <source>
        <dbReference type="SAM" id="MobiDB-lite"/>
    </source>
</evidence>
<dbReference type="PANTHER" id="PTHR24148">
    <property type="entry name" value="ANKYRIN REPEAT DOMAIN-CONTAINING PROTEIN 39 HOMOLOG-RELATED"/>
    <property type="match status" value="1"/>
</dbReference>
<organism evidence="3 4">
    <name type="scientific">Exophiala sideris</name>
    <dbReference type="NCBI Taxonomy" id="1016849"/>
    <lineage>
        <taxon>Eukaryota</taxon>
        <taxon>Fungi</taxon>
        <taxon>Dikarya</taxon>
        <taxon>Ascomycota</taxon>
        <taxon>Pezizomycotina</taxon>
        <taxon>Eurotiomycetes</taxon>
        <taxon>Chaetothyriomycetidae</taxon>
        <taxon>Chaetothyriales</taxon>
        <taxon>Herpotrichiellaceae</taxon>
        <taxon>Exophiala</taxon>
    </lineage>
</organism>
<dbReference type="PANTHER" id="PTHR24148:SF64">
    <property type="entry name" value="HETEROKARYON INCOMPATIBILITY DOMAIN-CONTAINING PROTEIN"/>
    <property type="match status" value="1"/>
</dbReference>
<evidence type="ECO:0000313" key="3">
    <source>
        <dbReference type="EMBL" id="KIV79714.1"/>
    </source>
</evidence>
<dbReference type="Proteomes" id="UP000053599">
    <property type="component" value="Unassembled WGS sequence"/>
</dbReference>
<feature type="domain" description="Heterokaryon incompatibility" evidence="2">
    <location>
        <begin position="45"/>
        <end position="234"/>
    </location>
</feature>
<dbReference type="HOGENOM" id="CLU_004184_7_2_1"/>
<gene>
    <name evidence="3" type="ORF">PV11_07260</name>
</gene>
<name>A0A0D1YFQ4_9EURO</name>
<dbReference type="OrthoDB" id="4161734at2759"/>
<dbReference type="STRING" id="1016849.A0A0D1YFQ4"/>
<evidence type="ECO:0000313" key="4">
    <source>
        <dbReference type="Proteomes" id="UP000053599"/>
    </source>
</evidence>
<sequence length="723" mass="82647">MSRIYARTPLRGLRTIRLLELAPGKQNDPIICGLRCVELDEFPPYESLSYEWHPEELPGTVTIHCEGHAIKVTANLHAALCALRQRKSPRILWVDAICINQNDLAEKSKQIPLMAGIFHQAYLVIIWLGPSTKTTEKAFEIAEVLAALWAQRVAKGAKEHGYAGLELHRRSDLDKTEIVDISRAGVRSSDYSHSLRPRHLRSSQAFDLDNEVAWTTLDDLFANSIFSRAWVVQEVAVAQTARIQCSQNSLPWEVFRCALNARELLKFQERRHSKDDASWVAVATVVTAREEFRNHESTPTLANLMSLFQTTNATDPRDCIYAALNLKVEEVYLEAAAHMIVETQDLILWDRNVHSSRKRFKKLPTWVPDWSIEFQFNGSLPFNPGFARCLSGQFALEGRRLQVNAHLFDEIAFVVPLDLTRDDLAFTRNDLALMNTDPQLEEISRLIINPIYSRGLEENLLARKAKDVQLDPERDDLAPMPHVVGIVNILCHWGLFDVNRGEDPPSKLTSTKKSRKKSSRARDQPPDKRSLNIVALWSALCDKGHPSLNKKEHPLRWLFLAWWYHESWHNVYPYINCQASELPAFHSAYKSWDFTYPKDPQAPSNRAWARFLDEHVDQVSLDEDFLTQAPSDSAWNSFLDEHLSQIYRGEDLLITKSGYFGRSPKGVAKPGHQVAIVGGAHQPYLLERQRQGHYHFVRHAYVQGIMDLKKLTPGMKVTRIKLE</sequence>
<dbReference type="Pfam" id="PF26639">
    <property type="entry name" value="Het-6_barrel"/>
    <property type="match status" value="1"/>
</dbReference>
<dbReference type="EMBL" id="KN846953">
    <property type="protein sequence ID" value="KIV79714.1"/>
    <property type="molecule type" value="Genomic_DNA"/>
</dbReference>
<reference evidence="3 4" key="1">
    <citation type="submission" date="2015-01" db="EMBL/GenBank/DDBJ databases">
        <title>The Genome Sequence of Exophiala sideris CBS121828.</title>
        <authorList>
            <consortium name="The Broad Institute Genomics Platform"/>
            <person name="Cuomo C."/>
            <person name="de Hoog S."/>
            <person name="Gorbushina A."/>
            <person name="Stielow B."/>
            <person name="Teixiera M."/>
            <person name="Abouelleil A."/>
            <person name="Chapman S.B."/>
            <person name="Priest M."/>
            <person name="Young S.K."/>
            <person name="Wortman J."/>
            <person name="Nusbaum C."/>
            <person name="Birren B."/>
        </authorList>
    </citation>
    <scope>NUCLEOTIDE SEQUENCE [LARGE SCALE GENOMIC DNA]</scope>
    <source>
        <strain evidence="3 4">CBS 121828</strain>
    </source>
</reference>
<proteinExistence type="predicted"/>
<dbReference type="InterPro" id="IPR052895">
    <property type="entry name" value="HetReg/Transcr_Mod"/>
</dbReference>
<protein>
    <recommendedName>
        <fullName evidence="2">Heterokaryon incompatibility domain-containing protein</fullName>
    </recommendedName>
</protein>
<dbReference type="AlphaFoldDB" id="A0A0D1YFQ4"/>
<feature type="region of interest" description="Disordered" evidence="1">
    <location>
        <begin position="504"/>
        <end position="527"/>
    </location>
</feature>
<evidence type="ECO:0000259" key="2">
    <source>
        <dbReference type="Pfam" id="PF06985"/>
    </source>
</evidence>
<dbReference type="InterPro" id="IPR010730">
    <property type="entry name" value="HET"/>
</dbReference>
<feature type="compositionally biased region" description="Basic residues" evidence="1">
    <location>
        <begin position="510"/>
        <end position="519"/>
    </location>
</feature>